<comment type="caution">
    <text evidence="1">The sequence shown here is derived from an EMBL/GenBank/DDBJ whole genome shotgun (WGS) entry which is preliminary data.</text>
</comment>
<keyword evidence="2" id="KW-1185">Reference proteome</keyword>
<organism evidence="1 2">
    <name type="scientific">Reticulomyxa filosa</name>
    <dbReference type="NCBI Taxonomy" id="46433"/>
    <lineage>
        <taxon>Eukaryota</taxon>
        <taxon>Sar</taxon>
        <taxon>Rhizaria</taxon>
        <taxon>Retaria</taxon>
        <taxon>Foraminifera</taxon>
        <taxon>Monothalamids</taxon>
        <taxon>Reticulomyxidae</taxon>
        <taxon>Reticulomyxa</taxon>
    </lineage>
</organism>
<gene>
    <name evidence="1" type="ORF">RFI_27936</name>
</gene>
<protein>
    <submittedName>
        <fullName evidence="1">Uncharacterized protein</fullName>
    </submittedName>
</protein>
<sequence>MEYRNAKNSVRLICGGLPSEILHRRVEQERSYLAWLNLAQAVRNYYQDAQHRNMANNFTFADIGELFRKKEERDFKFRCWDGMLECMEMLECIEPKLYSVLVSERSTYLNSILNHTCQSLQLQSHSKQNATDNKLFLICGQALVPSIVQTVFQRDLLDILEQTAAQSDHAKLL</sequence>
<reference evidence="1 2" key="1">
    <citation type="journal article" date="2013" name="Curr. Biol.">
        <title>The Genome of the Foraminiferan Reticulomyxa filosa.</title>
        <authorList>
            <person name="Glockner G."/>
            <person name="Hulsmann N."/>
            <person name="Schleicher M."/>
            <person name="Noegel A.A."/>
            <person name="Eichinger L."/>
            <person name="Gallinger C."/>
            <person name="Pawlowski J."/>
            <person name="Sierra R."/>
            <person name="Euteneuer U."/>
            <person name="Pillet L."/>
            <person name="Moustafa A."/>
            <person name="Platzer M."/>
            <person name="Groth M."/>
            <person name="Szafranski K."/>
            <person name="Schliwa M."/>
        </authorList>
    </citation>
    <scope>NUCLEOTIDE SEQUENCE [LARGE SCALE GENOMIC DNA]</scope>
</reference>
<evidence type="ECO:0000313" key="1">
    <source>
        <dbReference type="EMBL" id="ETO09437.1"/>
    </source>
</evidence>
<dbReference type="AlphaFoldDB" id="X6M7L5"/>
<proteinExistence type="predicted"/>
<evidence type="ECO:0000313" key="2">
    <source>
        <dbReference type="Proteomes" id="UP000023152"/>
    </source>
</evidence>
<name>X6M7L5_RETFI</name>
<dbReference type="EMBL" id="ASPP01024069">
    <property type="protein sequence ID" value="ETO09437.1"/>
    <property type="molecule type" value="Genomic_DNA"/>
</dbReference>
<accession>X6M7L5</accession>
<dbReference type="Proteomes" id="UP000023152">
    <property type="component" value="Unassembled WGS sequence"/>
</dbReference>